<dbReference type="RefSeq" id="WP_139535940.1">
    <property type="nucleotide sequence ID" value="NZ_CP045836.1"/>
</dbReference>
<evidence type="ECO:0000259" key="1">
    <source>
        <dbReference type="Pfam" id="PF24240"/>
    </source>
</evidence>
<gene>
    <name evidence="2" type="ORF">GDS87_24515</name>
    <name evidence="3" type="ORF">GDS87_24795</name>
</gene>
<accession>A0ABX6DH97</accession>
<name>A0ABX6DH97_9BACI</name>
<geneLocation type="plasmid" evidence="2 4">
    <name>unnamed</name>
</geneLocation>
<keyword evidence="2" id="KW-0614">Plasmid</keyword>
<keyword evidence="4" id="KW-1185">Reference proteome</keyword>
<sequence>MDRLKELIGKTLTKVENNDNYEIVFTCEDGKQYKMYHGQDCCESVTIEDIVGDLQDLVGSPILKAEEVSNYEPTLKEDIERTKEAEDWGSCTWTYYKFATIKGYVDIRWFGESNGYYSESVDFILLGVDYEY</sequence>
<dbReference type="EMBL" id="CP045836">
    <property type="protein sequence ID" value="QGG54142.1"/>
    <property type="molecule type" value="Genomic_DNA"/>
</dbReference>
<dbReference type="EMBL" id="CP045836">
    <property type="protein sequence ID" value="QGG54087.1"/>
    <property type="molecule type" value="Genomic_DNA"/>
</dbReference>
<feature type="domain" description="DUF7448" evidence="1">
    <location>
        <begin position="5"/>
        <end position="123"/>
    </location>
</feature>
<dbReference type="Pfam" id="PF24240">
    <property type="entry name" value="DUF7448"/>
    <property type="match status" value="1"/>
</dbReference>
<reference evidence="2 4" key="1">
    <citation type="submission" date="2019-11" db="EMBL/GenBank/DDBJ databases">
        <title>Whole Genome Sequencing and Comparative Genomic Analyses of Lysinibacillus pakistanensis LZH-9, a Halotolerant Strain with Excellent COD Removal Capability.</title>
        <authorList>
            <person name="Zhou H."/>
        </authorList>
    </citation>
    <scope>NUCLEOTIDE SEQUENCE [LARGE SCALE GENOMIC DNA]</scope>
    <source>
        <strain evidence="2 4">LZH-9</strain>
        <plasmid evidence="2 4">unnamed</plasmid>
    </source>
</reference>
<evidence type="ECO:0000313" key="3">
    <source>
        <dbReference type="EMBL" id="QGG54142.1"/>
    </source>
</evidence>
<organism evidence="2 4">
    <name type="scientific">Lysinibacillus pakistanensis</name>
    <dbReference type="NCBI Taxonomy" id="759811"/>
    <lineage>
        <taxon>Bacteria</taxon>
        <taxon>Bacillati</taxon>
        <taxon>Bacillota</taxon>
        <taxon>Bacilli</taxon>
        <taxon>Bacillales</taxon>
        <taxon>Bacillaceae</taxon>
        <taxon>Lysinibacillus</taxon>
    </lineage>
</organism>
<dbReference type="InterPro" id="IPR055871">
    <property type="entry name" value="DUF7448"/>
</dbReference>
<protein>
    <recommendedName>
        <fullName evidence="1">DUF7448 domain-containing protein</fullName>
    </recommendedName>
</protein>
<evidence type="ECO:0000313" key="2">
    <source>
        <dbReference type="EMBL" id="QGG54087.1"/>
    </source>
</evidence>
<evidence type="ECO:0000313" key="4">
    <source>
        <dbReference type="Proteomes" id="UP000373269"/>
    </source>
</evidence>
<proteinExistence type="predicted"/>
<dbReference type="Proteomes" id="UP000373269">
    <property type="component" value="Plasmid unnamed"/>
</dbReference>